<evidence type="ECO:0000313" key="3">
    <source>
        <dbReference type="EMBL" id="KAI5080309.1"/>
    </source>
</evidence>
<dbReference type="InterPro" id="IPR057710">
    <property type="entry name" value="DUF7950"/>
</dbReference>
<gene>
    <name evidence="3" type="ORF">GOP47_0005788</name>
</gene>
<feature type="region of interest" description="Disordered" evidence="1">
    <location>
        <begin position="268"/>
        <end position="301"/>
    </location>
</feature>
<comment type="caution">
    <text evidence="3">The sequence shown here is derived from an EMBL/GenBank/DDBJ whole genome shotgun (WGS) entry which is preliminary data.</text>
</comment>
<protein>
    <recommendedName>
        <fullName evidence="2">DUF7950 domain-containing protein</fullName>
    </recommendedName>
</protein>
<sequence length="728" mass="76999">MLPSKAERILSRYRPIAPKPLPLPPSGSFGTDASSTCASVDSFTSSAKCKKSRKRKADDATSTAKALKAPKPIGSGLSNTGGASSLTQGASDGTVPRRDPRLASQVSYASIPFGMEDCTEMSNGVAKEVRGMALDTRFAAYSALASPVYVGNAEKMVPTQGLYMSAEARAQQQHHYSVMHQQLSPGCNPNCVPVMDKDAGFMERAAAASVSVMPEKSASLAVCDVGCVKGLGYSGGGFTEMIRGITRLPTAADVQSLMQARASPSAAIGQGPSIAVGTPGVLRSSPTSSREMPHQRLDPPSLPNTAVHSWMPGSSSSAEVDQVCGIDAELVTLPLLPDIPSRMCPLLTSATSLSIGSPSAQAPAPSHKMEPSWHHQVSPRVLEPPLAAFASRSVSLSQTCPLLSEGTKKVVSGLMAPSMSSPVLHLTSMADGAAVDESYLEQVYGGSTDPVLLVDENNEALWYNKAYDKAMRSASDRLTGKAVPAGPYIDPLGHPTPLGSFVFPVYGMSVRATLWGFLKKLVIQESDLAVEHGAPPLSSQLRLSMEDAAQRMSPIRVKPVSLVSPVICSGSSRVTNITLESITELHMDAPVTSECVEAAEVRLGVGSEPAFITDCLNRVRWANVALTRMLGNFDGSSSHVVPCSKGLISSMPGLAEALGFVICCTEKVPHSAWAFSCRLNLEWMKGGRRRSMTVPCDVTRLASRTRVSEVSWVWQFDMAVSLCLNASS</sequence>
<dbReference type="EMBL" id="JABFUD020000005">
    <property type="protein sequence ID" value="KAI5080309.1"/>
    <property type="molecule type" value="Genomic_DNA"/>
</dbReference>
<name>A0A9D4V5T2_ADICA</name>
<dbReference type="PANTHER" id="PTHR33595">
    <property type="entry name" value="VON WILLEBRAND FACTOR A DOMAIN PROTEIN"/>
    <property type="match status" value="1"/>
</dbReference>
<feature type="domain" description="DUF7950" evidence="2">
    <location>
        <begin position="575"/>
        <end position="722"/>
    </location>
</feature>
<feature type="compositionally biased region" description="Polar residues" evidence="1">
    <location>
        <begin position="76"/>
        <end position="91"/>
    </location>
</feature>
<dbReference type="PANTHER" id="PTHR33595:SF7">
    <property type="entry name" value="OS12G0242500 PROTEIN"/>
    <property type="match status" value="1"/>
</dbReference>
<accession>A0A9D4V5T2</accession>
<feature type="compositionally biased region" description="Basic and acidic residues" evidence="1">
    <location>
        <begin position="1"/>
        <end position="10"/>
    </location>
</feature>
<proteinExistence type="predicted"/>
<dbReference type="Proteomes" id="UP000886520">
    <property type="component" value="Chromosome 5"/>
</dbReference>
<dbReference type="AlphaFoldDB" id="A0A9D4V5T2"/>
<evidence type="ECO:0000313" key="4">
    <source>
        <dbReference type="Proteomes" id="UP000886520"/>
    </source>
</evidence>
<organism evidence="3 4">
    <name type="scientific">Adiantum capillus-veneris</name>
    <name type="common">Maidenhair fern</name>
    <dbReference type="NCBI Taxonomy" id="13818"/>
    <lineage>
        <taxon>Eukaryota</taxon>
        <taxon>Viridiplantae</taxon>
        <taxon>Streptophyta</taxon>
        <taxon>Embryophyta</taxon>
        <taxon>Tracheophyta</taxon>
        <taxon>Polypodiopsida</taxon>
        <taxon>Polypodiidae</taxon>
        <taxon>Polypodiales</taxon>
        <taxon>Pteridineae</taxon>
        <taxon>Pteridaceae</taxon>
        <taxon>Vittarioideae</taxon>
        <taxon>Adiantum</taxon>
    </lineage>
</organism>
<evidence type="ECO:0000256" key="1">
    <source>
        <dbReference type="SAM" id="MobiDB-lite"/>
    </source>
</evidence>
<feature type="compositionally biased region" description="Polar residues" evidence="1">
    <location>
        <begin position="28"/>
        <end position="44"/>
    </location>
</feature>
<dbReference type="Pfam" id="PF25821">
    <property type="entry name" value="DUF7950"/>
    <property type="match status" value="1"/>
</dbReference>
<keyword evidence="4" id="KW-1185">Reference proteome</keyword>
<reference evidence="3 4" key="1">
    <citation type="submission" date="2021-01" db="EMBL/GenBank/DDBJ databases">
        <title>Adiantum capillus-veneris genome.</title>
        <authorList>
            <person name="Fang Y."/>
            <person name="Liao Q."/>
        </authorList>
    </citation>
    <scope>NUCLEOTIDE SEQUENCE [LARGE SCALE GENOMIC DNA]</scope>
    <source>
        <strain evidence="3">H3</strain>
        <tissue evidence="3">Leaf</tissue>
    </source>
</reference>
<dbReference type="OrthoDB" id="1922150at2759"/>
<feature type="region of interest" description="Disordered" evidence="1">
    <location>
        <begin position="1"/>
        <end position="101"/>
    </location>
</feature>
<evidence type="ECO:0000259" key="2">
    <source>
        <dbReference type="Pfam" id="PF25821"/>
    </source>
</evidence>